<dbReference type="HOGENOM" id="CLU_000445_69_6_6"/>
<proteinExistence type="predicted"/>
<dbReference type="STRING" id="717773.Thicy_1435"/>
<dbReference type="OrthoDB" id="9802426at2"/>
<dbReference type="SMART" id="SM00448">
    <property type="entry name" value="REC"/>
    <property type="match status" value="1"/>
</dbReference>
<dbReference type="Proteomes" id="UP000009232">
    <property type="component" value="Chromosome"/>
</dbReference>
<accession>F6DA64</accession>
<dbReference type="GO" id="GO:0043565">
    <property type="term" value="F:sequence-specific DNA binding"/>
    <property type="evidence" value="ECO:0007669"/>
    <property type="project" value="InterPro"/>
</dbReference>
<dbReference type="PANTHER" id="PTHR32071">
    <property type="entry name" value="TRANSCRIPTIONAL REGULATORY PROTEIN"/>
    <property type="match status" value="1"/>
</dbReference>
<dbReference type="Gene3D" id="3.40.50.2300">
    <property type="match status" value="1"/>
</dbReference>
<evidence type="ECO:0000313" key="3">
    <source>
        <dbReference type="EMBL" id="AEG32195.1"/>
    </source>
</evidence>
<organism evidence="3 4">
    <name type="scientific">Thiomicrospira cyclica (strain DSM 14477 / JCM 11371 / ALM1)</name>
    <name type="common">Thioalkalimicrobium cyclicum</name>
    <dbReference type="NCBI Taxonomy" id="717773"/>
    <lineage>
        <taxon>Bacteria</taxon>
        <taxon>Pseudomonadati</taxon>
        <taxon>Pseudomonadota</taxon>
        <taxon>Gammaproteobacteria</taxon>
        <taxon>Thiotrichales</taxon>
        <taxon>Piscirickettsiaceae</taxon>
        <taxon>Thiomicrospira</taxon>
    </lineage>
</organism>
<dbReference type="SUPFAM" id="SSF46689">
    <property type="entry name" value="Homeodomain-like"/>
    <property type="match status" value="1"/>
</dbReference>
<dbReference type="PRINTS" id="PR01590">
    <property type="entry name" value="HTHFIS"/>
</dbReference>
<dbReference type="InterPro" id="IPR002197">
    <property type="entry name" value="HTH_Fis"/>
</dbReference>
<protein>
    <submittedName>
        <fullName evidence="3">Two component transcriptional regulator, Fis family</fullName>
    </submittedName>
</protein>
<dbReference type="Pfam" id="PF02954">
    <property type="entry name" value="HTH_8"/>
    <property type="match status" value="1"/>
</dbReference>
<dbReference type="PROSITE" id="PS50110">
    <property type="entry name" value="RESPONSE_REGULATORY"/>
    <property type="match status" value="1"/>
</dbReference>
<dbReference type="InterPro" id="IPR001789">
    <property type="entry name" value="Sig_transdc_resp-reg_receiver"/>
</dbReference>
<dbReference type="GO" id="GO:0000160">
    <property type="term" value="P:phosphorelay signal transduction system"/>
    <property type="evidence" value="ECO:0007669"/>
    <property type="project" value="InterPro"/>
</dbReference>
<dbReference type="eggNOG" id="COG4567">
    <property type="taxonomic scope" value="Bacteria"/>
</dbReference>
<name>F6DA64_THICA</name>
<dbReference type="EMBL" id="CP002776">
    <property type="protein sequence ID" value="AEG32195.1"/>
    <property type="molecule type" value="Genomic_DNA"/>
</dbReference>
<evidence type="ECO:0000259" key="2">
    <source>
        <dbReference type="PROSITE" id="PS50110"/>
    </source>
</evidence>
<dbReference type="InterPro" id="IPR011006">
    <property type="entry name" value="CheY-like_superfamily"/>
</dbReference>
<keyword evidence="4" id="KW-1185">Reference proteome</keyword>
<keyword evidence="1" id="KW-0597">Phosphoprotein</keyword>
<evidence type="ECO:0000313" key="4">
    <source>
        <dbReference type="Proteomes" id="UP000009232"/>
    </source>
</evidence>
<reference evidence="3 4" key="1">
    <citation type="submission" date="2011-05" db="EMBL/GenBank/DDBJ databases">
        <title>Complete sequence of Thioalkalimicrobium cyclicum ALM1.</title>
        <authorList>
            <consortium name="US DOE Joint Genome Institute"/>
            <person name="Lucas S."/>
            <person name="Han J."/>
            <person name="Lapidus A."/>
            <person name="Cheng J.-F."/>
            <person name="Goodwin L."/>
            <person name="Pitluck S."/>
            <person name="Peters L."/>
            <person name="Mikhailova N."/>
            <person name="Davenport K."/>
            <person name="Han C."/>
            <person name="Tapia R."/>
            <person name="Land M."/>
            <person name="Hauser L."/>
            <person name="Kyrpides N."/>
            <person name="Ivanova N."/>
            <person name="Pagani I."/>
            <person name="Kappler U."/>
            <person name="Woyke T."/>
        </authorList>
    </citation>
    <scope>NUCLEOTIDE SEQUENCE [LARGE SCALE GENOMIC DNA]</scope>
    <source>
        <strain evidence="4">DSM 14477 / JCM 11371 / ALM1</strain>
    </source>
</reference>
<dbReference type="RefSeq" id="WP_013835970.1">
    <property type="nucleotide sequence ID" value="NC_015581.1"/>
</dbReference>
<evidence type="ECO:0000256" key="1">
    <source>
        <dbReference type="PROSITE-ProRule" id="PRU00169"/>
    </source>
</evidence>
<dbReference type="Pfam" id="PF00072">
    <property type="entry name" value="Response_reg"/>
    <property type="match status" value="1"/>
</dbReference>
<feature type="modified residue" description="4-aspartylphosphate" evidence="1">
    <location>
        <position position="55"/>
    </location>
</feature>
<dbReference type="AlphaFoldDB" id="F6DA64"/>
<dbReference type="InterPro" id="IPR009057">
    <property type="entry name" value="Homeodomain-like_sf"/>
</dbReference>
<dbReference type="KEGG" id="tcy:Thicy_1435"/>
<sequence length="214" mass="23685">MVNKVLLVEDDSAYRQILAKILANHGYLVTEAADRHDALAQHDQDTHGFFCVLQDLGLPPDALSINEGLACMQALLAKQPSLKVIVLTCRDREEAGSRAIMQGAFDYLEKPIALDALLAAVERALLFSQTEHNLVSEGVVPVQFNAQLDQGLRQSCEVFEAAVVRRVLEECDFNIRLAAEHLGVKRENLYYLIKKHDINTLRAVPVANSAQEPA</sequence>
<feature type="domain" description="Response regulatory" evidence="2">
    <location>
        <begin position="4"/>
        <end position="125"/>
    </location>
</feature>
<dbReference type="Gene3D" id="1.10.10.60">
    <property type="entry name" value="Homeodomain-like"/>
    <property type="match status" value="1"/>
</dbReference>
<gene>
    <name evidence="3" type="ordered locus">Thicy_1435</name>
</gene>
<dbReference type="SUPFAM" id="SSF52172">
    <property type="entry name" value="CheY-like"/>
    <property type="match status" value="1"/>
</dbReference>